<accession>A0A7J5XUN1</accession>
<keyword evidence="2" id="KW-1185">Reference proteome</keyword>
<reference evidence="1 2" key="1">
    <citation type="submission" date="2020-03" db="EMBL/GenBank/DDBJ databases">
        <title>Dissostichus mawsoni Genome sequencing and assembly.</title>
        <authorList>
            <person name="Park H."/>
        </authorList>
    </citation>
    <scope>NUCLEOTIDE SEQUENCE [LARGE SCALE GENOMIC DNA]</scope>
    <source>
        <strain evidence="1">DM0001</strain>
        <tissue evidence="1">Muscle</tissue>
    </source>
</reference>
<protein>
    <submittedName>
        <fullName evidence="1">Uncharacterized protein</fullName>
    </submittedName>
</protein>
<evidence type="ECO:0000313" key="1">
    <source>
        <dbReference type="EMBL" id="KAF3840844.1"/>
    </source>
</evidence>
<comment type="caution">
    <text evidence="1">The sequence shown here is derived from an EMBL/GenBank/DDBJ whole genome shotgun (WGS) entry which is preliminary data.</text>
</comment>
<dbReference type="Proteomes" id="UP000518266">
    <property type="component" value="Unassembled WGS sequence"/>
</dbReference>
<sequence>MMFLPLAVKISGLIIRHILCRQHLLIDPQCAVQPPPHHVSSLTGLCGGEEVLMLLNGLLCSLKTESLEVKGLGQNAVTVLPHTTQLMPSSVQSLEPLGQEHVLGICLTSGDLLTDIPHLLVLSTSFLIFSCWVSKLSASVTEVGMSSEATAVWVRDSQDWKSSRSLRKPCSLLASPSDSSRRFMSQHATSPYLNGLQVPLHAGEFALQCHHSSQVVAQALGGFNHFGLFLHPCLDLVTLQVVVLDVQSRLQGNFLLASQFFKLVPSTDDTRFFGAQQLLGHLVHISDTSTSFTEHAVEGQGAFQSLAASY</sequence>
<organism evidence="1 2">
    <name type="scientific">Dissostichus mawsoni</name>
    <name type="common">Antarctic cod</name>
    <dbReference type="NCBI Taxonomy" id="36200"/>
    <lineage>
        <taxon>Eukaryota</taxon>
        <taxon>Metazoa</taxon>
        <taxon>Chordata</taxon>
        <taxon>Craniata</taxon>
        <taxon>Vertebrata</taxon>
        <taxon>Euteleostomi</taxon>
        <taxon>Actinopterygii</taxon>
        <taxon>Neopterygii</taxon>
        <taxon>Teleostei</taxon>
        <taxon>Neoteleostei</taxon>
        <taxon>Acanthomorphata</taxon>
        <taxon>Eupercaria</taxon>
        <taxon>Perciformes</taxon>
        <taxon>Notothenioidei</taxon>
        <taxon>Nototheniidae</taxon>
        <taxon>Dissostichus</taxon>
    </lineage>
</organism>
<name>A0A7J5XUN1_DISMA</name>
<proteinExistence type="predicted"/>
<dbReference type="EMBL" id="JAAKFY010000020">
    <property type="protein sequence ID" value="KAF3840844.1"/>
    <property type="molecule type" value="Genomic_DNA"/>
</dbReference>
<gene>
    <name evidence="1" type="ORF">F7725_006706</name>
</gene>
<dbReference type="AlphaFoldDB" id="A0A7J5XUN1"/>
<evidence type="ECO:0000313" key="2">
    <source>
        <dbReference type="Proteomes" id="UP000518266"/>
    </source>
</evidence>